<dbReference type="AlphaFoldDB" id="A0A446CVT6"/>
<evidence type="ECO:0000313" key="3">
    <source>
        <dbReference type="Proteomes" id="UP000289465"/>
    </source>
</evidence>
<feature type="chain" id="PRO_5019420840" evidence="1">
    <location>
        <begin position="42"/>
        <end position="95"/>
    </location>
</feature>
<evidence type="ECO:0000256" key="1">
    <source>
        <dbReference type="SAM" id="SignalP"/>
    </source>
</evidence>
<reference evidence="2 3" key="1">
    <citation type="submission" date="2018-07" db="EMBL/GenBank/DDBJ databases">
        <authorList>
            <person name="Peeters C."/>
        </authorList>
    </citation>
    <scope>NUCLEOTIDE SEQUENCE [LARGE SCALE GENOMIC DNA]</scope>
    <source>
        <strain evidence="2 3">LMG 30378</strain>
    </source>
</reference>
<name>A0A446CVT6_9BURK</name>
<organism evidence="2 3">
    <name type="scientific">Achromobacter veterisilvae</name>
    <dbReference type="NCBI Taxonomy" id="2069367"/>
    <lineage>
        <taxon>Bacteria</taxon>
        <taxon>Pseudomonadati</taxon>
        <taxon>Pseudomonadota</taxon>
        <taxon>Betaproteobacteria</taxon>
        <taxon>Burkholderiales</taxon>
        <taxon>Alcaligenaceae</taxon>
        <taxon>Achromobacter</taxon>
    </lineage>
</organism>
<feature type="signal peptide" evidence="1">
    <location>
        <begin position="1"/>
        <end position="41"/>
    </location>
</feature>
<accession>A0A446CVT6</accession>
<sequence>MKEGGERPRWRKPVMMPRTKPLPRLLMLLACVLSMTGCAPASTRWLTPQPPEIPALPKEAQQGPTPSICLPTCSAGLAVELKSLRELQTAPASRD</sequence>
<dbReference type="Proteomes" id="UP000289465">
    <property type="component" value="Unassembled WGS sequence"/>
</dbReference>
<gene>
    <name evidence="2" type="ORF">AVE30378_04858</name>
</gene>
<proteinExistence type="predicted"/>
<keyword evidence="1" id="KW-0732">Signal</keyword>
<evidence type="ECO:0000313" key="2">
    <source>
        <dbReference type="EMBL" id="SSW71962.1"/>
    </source>
</evidence>
<protein>
    <submittedName>
        <fullName evidence="2">Uncharacterized protein</fullName>
    </submittedName>
</protein>
<dbReference type="EMBL" id="UFQC01000034">
    <property type="protein sequence ID" value="SSW71962.1"/>
    <property type="molecule type" value="Genomic_DNA"/>
</dbReference>